<evidence type="ECO:0000313" key="1">
    <source>
        <dbReference type="EMBL" id="KKL93479.1"/>
    </source>
</evidence>
<dbReference type="EMBL" id="LAZR01019176">
    <property type="protein sequence ID" value="KKL93479.1"/>
    <property type="molecule type" value="Genomic_DNA"/>
</dbReference>
<sequence>MGDAADDNLERLMAKIEVEQGLLFLKGILPQCMDLQNLMAKLMRNFYTSLCREGFTESQALEIIKTHATGLNANLNGEF</sequence>
<proteinExistence type="predicted"/>
<accession>A0A0F9G416</accession>
<protein>
    <submittedName>
        <fullName evidence="1">Uncharacterized protein</fullName>
    </submittedName>
</protein>
<reference evidence="1" key="1">
    <citation type="journal article" date="2015" name="Nature">
        <title>Complex archaea that bridge the gap between prokaryotes and eukaryotes.</title>
        <authorList>
            <person name="Spang A."/>
            <person name="Saw J.H."/>
            <person name="Jorgensen S.L."/>
            <person name="Zaremba-Niedzwiedzka K."/>
            <person name="Martijn J."/>
            <person name="Lind A.E."/>
            <person name="van Eijk R."/>
            <person name="Schleper C."/>
            <person name="Guy L."/>
            <person name="Ettema T.J."/>
        </authorList>
    </citation>
    <scope>NUCLEOTIDE SEQUENCE</scope>
</reference>
<gene>
    <name evidence="1" type="ORF">LCGC14_1874300</name>
</gene>
<comment type="caution">
    <text evidence="1">The sequence shown here is derived from an EMBL/GenBank/DDBJ whole genome shotgun (WGS) entry which is preliminary data.</text>
</comment>
<organism evidence="1">
    <name type="scientific">marine sediment metagenome</name>
    <dbReference type="NCBI Taxonomy" id="412755"/>
    <lineage>
        <taxon>unclassified sequences</taxon>
        <taxon>metagenomes</taxon>
        <taxon>ecological metagenomes</taxon>
    </lineage>
</organism>
<dbReference type="AlphaFoldDB" id="A0A0F9G416"/>
<name>A0A0F9G416_9ZZZZ</name>